<evidence type="ECO:0000256" key="7">
    <source>
        <dbReference type="SAM" id="Phobius"/>
    </source>
</evidence>
<keyword evidence="3" id="KW-1003">Cell membrane</keyword>
<gene>
    <name evidence="8" type="ORF">CLV41_10192</name>
</gene>
<keyword evidence="4 7" id="KW-0812">Transmembrane</keyword>
<dbReference type="RefSeq" id="WP_103220330.1">
    <property type="nucleotide sequence ID" value="NZ_PPCN01000001.1"/>
</dbReference>
<feature type="transmembrane region" description="Helical" evidence="7">
    <location>
        <begin position="73"/>
        <end position="95"/>
    </location>
</feature>
<evidence type="ECO:0000256" key="6">
    <source>
        <dbReference type="ARBA" id="ARBA00023136"/>
    </source>
</evidence>
<keyword evidence="6 7" id="KW-0472">Membrane</keyword>
<organism evidence="8 9">
    <name type="scientific">Roseibium marinum</name>
    <dbReference type="NCBI Taxonomy" id="281252"/>
    <lineage>
        <taxon>Bacteria</taxon>
        <taxon>Pseudomonadati</taxon>
        <taxon>Pseudomonadota</taxon>
        <taxon>Alphaproteobacteria</taxon>
        <taxon>Hyphomicrobiales</taxon>
        <taxon>Stappiaceae</taxon>
        <taxon>Roseibium</taxon>
    </lineage>
</organism>
<feature type="transmembrane region" description="Helical" evidence="7">
    <location>
        <begin position="6"/>
        <end position="29"/>
    </location>
</feature>
<protein>
    <submittedName>
        <fullName evidence="8">Threonine/homoserine/homoserine lactone efflux protein</fullName>
    </submittedName>
</protein>
<feature type="transmembrane region" description="Helical" evidence="7">
    <location>
        <begin position="107"/>
        <end position="133"/>
    </location>
</feature>
<comment type="caution">
    <text evidence="8">The sequence shown here is derived from an EMBL/GenBank/DDBJ whole genome shotgun (WGS) entry which is preliminary data.</text>
</comment>
<proteinExistence type="inferred from homology"/>
<evidence type="ECO:0000256" key="1">
    <source>
        <dbReference type="ARBA" id="ARBA00004651"/>
    </source>
</evidence>
<dbReference type="GO" id="GO:0042970">
    <property type="term" value="F:homoserine transmembrane transporter activity"/>
    <property type="evidence" value="ECO:0007669"/>
    <property type="project" value="TreeGrafter"/>
</dbReference>
<evidence type="ECO:0000256" key="5">
    <source>
        <dbReference type="ARBA" id="ARBA00022989"/>
    </source>
</evidence>
<keyword evidence="9" id="KW-1185">Reference proteome</keyword>
<dbReference type="EMBL" id="PPCN01000001">
    <property type="protein sequence ID" value="POF33643.1"/>
    <property type="molecule type" value="Genomic_DNA"/>
</dbReference>
<feature type="transmembrane region" description="Helical" evidence="7">
    <location>
        <begin position="36"/>
        <end position="61"/>
    </location>
</feature>
<dbReference type="InterPro" id="IPR001123">
    <property type="entry name" value="LeuE-type"/>
</dbReference>
<dbReference type="GO" id="GO:0005886">
    <property type="term" value="C:plasma membrane"/>
    <property type="evidence" value="ECO:0007669"/>
    <property type="project" value="UniProtKB-SubCell"/>
</dbReference>
<dbReference type="PANTHER" id="PTHR30086">
    <property type="entry name" value="ARGININE EXPORTER PROTEIN ARGO"/>
    <property type="match status" value="1"/>
</dbReference>
<feature type="transmembrane region" description="Helical" evidence="7">
    <location>
        <begin position="145"/>
        <end position="166"/>
    </location>
</feature>
<evidence type="ECO:0000256" key="3">
    <source>
        <dbReference type="ARBA" id="ARBA00022475"/>
    </source>
</evidence>
<dbReference type="PIRSF" id="PIRSF006324">
    <property type="entry name" value="LeuE"/>
    <property type="match status" value="1"/>
</dbReference>
<evidence type="ECO:0000313" key="8">
    <source>
        <dbReference type="EMBL" id="POF33643.1"/>
    </source>
</evidence>
<comment type="subcellular location">
    <subcellularLocation>
        <location evidence="1">Cell membrane</location>
        <topology evidence="1">Multi-pass membrane protein</topology>
    </subcellularLocation>
</comment>
<feature type="transmembrane region" description="Helical" evidence="7">
    <location>
        <begin position="178"/>
        <end position="200"/>
    </location>
</feature>
<dbReference type="AlphaFoldDB" id="A0A2S3V1H8"/>
<name>A0A2S3V1H8_9HYPH</name>
<reference evidence="8 9" key="1">
    <citation type="submission" date="2018-01" db="EMBL/GenBank/DDBJ databases">
        <title>Genomic Encyclopedia of Archaeal and Bacterial Type Strains, Phase II (KMG-II): from individual species to whole genera.</title>
        <authorList>
            <person name="Goeker M."/>
        </authorList>
    </citation>
    <scope>NUCLEOTIDE SEQUENCE [LARGE SCALE GENOMIC DNA]</scope>
    <source>
        <strain evidence="8 9">DSM 17023</strain>
    </source>
</reference>
<dbReference type="Pfam" id="PF01810">
    <property type="entry name" value="LysE"/>
    <property type="match status" value="1"/>
</dbReference>
<evidence type="ECO:0000313" key="9">
    <source>
        <dbReference type="Proteomes" id="UP000236959"/>
    </source>
</evidence>
<comment type="similarity">
    <text evidence="2">Belongs to the Rht family.</text>
</comment>
<evidence type="ECO:0000256" key="2">
    <source>
        <dbReference type="ARBA" id="ARBA00007928"/>
    </source>
</evidence>
<dbReference type="OrthoDB" id="9804822at2"/>
<evidence type="ECO:0000256" key="4">
    <source>
        <dbReference type="ARBA" id="ARBA00022692"/>
    </source>
</evidence>
<sequence length="203" mass="21605">MWLEFLITSIVVVVAPGTGVVYTIAIGLARGATPSVAAAAGCTLGIIPAMTAAILGLAALLHTSTFAFELFKYAGAVFLLYMAWMILSSHGVLEVQPEQKLHSMAKVAVTGFLINILNPKLAIFFLAFLPQFIPSGTVAPVTQMFAMGTIFMAMTFAVFIGYGVFASSMRRHVISHPMVMKSMNAIFALVFVALALRLALASI</sequence>
<dbReference type="PANTHER" id="PTHR30086:SF14">
    <property type="entry name" value="HOMOSERINE_HOMOSERINE LACTONE EFFLUX PROTEIN"/>
    <property type="match status" value="1"/>
</dbReference>
<dbReference type="Proteomes" id="UP000236959">
    <property type="component" value="Unassembled WGS sequence"/>
</dbReference>
<accession>A0A2S3V1H8</accession>
<keyword evidence="5 7" id="KW-1133">Transmembrane helix</keyword>